<keyword evidence="11" id="KW-1185">Reference proteome</keyword>
<feature type="transmembrane region" description="Helical" evidence="8">
    <location>
        <begin position="365"/>
        <end position="389"/>
    </location>
</feature>
<dbReference type="AlphaFoldDB" id="L1QM79"/>
<gene>
    <name evidence="10" type="ORF">HMPREF0216_00562</name>
</gene>
<dbReference type="Gene3D" id="1.20.81.30">
    <property type="entry name" value="Type II secretion system (T2SS), domain F"/>
    <property type="match status" value="2"/>
</dbReference>
<dbReference type="PANTHER" id="PTHR30012">
    <property type="entry name" value="GENERAL SECRETION PATHWAY PROTEIN"/>
    <property type="match status" value="1"/>
</dbReference>
<keyword evidence="6 8" id="KW-1133">Transmembrane helix</keyword>
<feature type="domain" description="Type II secretion system protein GspF" evidence="9">
    <location>
        <begin position="262"/>
        <end position="384"/>
    </location>
</feature>
<feature type="transmembrane region" description="Helical" evidence="8">
    <location>
        <begin position="159"/>
        <end position="181"/>
    </location>
</feature>
<feature type="domain" description="Type II secretion system protein GspF" evidence="9">
    <location>
        <begin position="59"/>
        <end position="182"/>
    </location>
</feature>
<evidence type="ECO:0000256" key="6">
    <source>
        <dbReference type="ARBA" id="ARBA00022989"/>
    </source>
</evidence>
<accession>L1QM79</accession>
<dbReference type="eggNOG" id="COG1459">
    <property type="taxonomic scope" value="Bacteria"/>
</dbReference>
<dbReference type="InterPro" id="IPR003004">
    <property type="entry name" value="GspF/PilC"/>
</dbReference>
<dbReference type="Proteomes" id="UP000010420">
    <property type="component" value="Unassembled WGS sequence"/>
</dbReference>
<keyword evidence="7 8" id="KW-0472">Membrane</keyword>
<protein>
    <submittedName>
        <fullName evidence="10">Bacterial type II secretion system protein F domain protein</fullName>
    </submittedName>
</protein>
<evidence type="ECO:0000256" key="3">
    <source>
        <dbReference type="ARBA" id="ARBA00022475"/>
    </source>
</evidence>
<evidence type="ECO:0000256" key="2">
    <source>
        <dbReference type="ARBA" id="ARBA00005745"/>
    </source>
</evidence>
<keyword evidence="4" id="KW-0997">Cell inner membrane</keyword>
<dbReference type="PANTHER" id="PTHR30012:SF0">
    <property type="entry name" value="TYPE II SECRETION SYSTEM PROTEIN F-RELATED"/>
    <property type="match status" value="1"/>
</dbReference>
<comment type="subcellular location">
    <subcellularLocation>
        <location evidence="1">Cell inner membrane</location>
        <topology evidence="1">Multi-pass membrane protein</topology>
    </subcellularLocation>
</comment>
<dbReference type="PRINTS" id="PR00812">
    <property type="entry name" value="BCTERIALGSPF"/>
</dbReference>
<evidence type="ECO:0000256" key="5">
    <source>
        <dbReference type="ARBA" id="ARBA00022692"/>
    </source>
</evidence>
<feature type="transmembrane region" description="Helical" evidence="8">
    <location>
        <begin position="213"/>
        <end position="230"/>
    </location>
</feature>
<dbReference type="FunFam" id="1.20.81.30:FF:000001">
    <property type="entry name" value="Type II secretion system protein F"/>
    <property type="match status" value="2"/>
</dbReference>
<reference evidence="10 11" key="1">
    <citation type="submission" date="2012-05" db="EMBL/GenBank/DDBJ databases">
        <authorList>
            <person name="Weinstock G."/>
            <person name="Sodergren E."/>
            <person name="Lobos E.A."/>
            <person name="Fulton L."/>
            <person name="Fulton R."/>
            <person name="Courtney L."/>
            <person name="Fronick C."/>
            <person name="O'Laughlin M."/>
            <person name="Godfrey J."/>
            <person name="Wilson R.M."/>
            <person name="Miner T."/>
            <person name="Farmer C."/>
            <person name="Delehaunty K."/>
            <person name="Cordes M."/>
            <person name="Minx P."/>
            <person name="Tomlinson C."/>
            <person name="Chen J."/>
            <person name="Wollam A."/>
            <person name="Pepin K.H."/>
            <person name="Bhonagiri V."/>
            <person name="Zhang X."/>
            <person name="Suruliraj S."/>
            <person name="Warren W."/>
            <person name="Mitreva M."/>
            <person name="Mardis E.R."/>
            <person name="Wilson R.K."/>
        </authorList>
    </citation>
    <scope>NUCLEOTIDE SEQUENCE [LARGE SCALE GENOMIC DNA]</scope>
    <source>
        <strain evidence="10 11">DSM 1785</strain>
    </source>
</reference>
<dbReference type="EMBL" id="AMEZ01000018">
    <property type="protein sequence ID" value="EKY28790.1"/>
    <property type="molecule type" value="Genomic_DNA"/>
</dbReference>
<proteinExistence type="inferred from homology"/>
<dbReference type="PATRIC" id="fig|545697.3.peg.557"/>
<evidence type="ECO:0000256" key="8">
    <source>
        <dbReference type="SAM" id="Phobius"/>
    </source>
</evidence>
<comment type="similarity">
    <text evidence="2">Belongs to the GSP F family.</text>
</comment>
<dbReference type="STRING" id="545697.HMPREF0216_00562"/>
<comment type="caution">
    <text evidence="10">The sequence shown here is derived from an EMBL/GenBank/DDBJ whole genome shotgun (WGS) entry which is preliminary data.</text>
</comment>
<dbReference type="Pfam" id="PF00482">
    <property type="entry name" value="T2SSF"/>
    <property type="match status" value="2"/>
</dbReference>
<evidence type="ECO:0000256" key="1">
    <source>
        <dbReference type="ARBA" id="ARBA00004429"/>
    </source>
</evidence>
<organism evidence="10 11">
    <name type="scientific">Clostridium celatum DSM 1785</name>
    <dbReference type="NCBI Taxonomy" id="545697"/>
    <lineage>
        <taxon>Bacteria</taxon>
        <taxon>Bacillati</taxon>
        <taxon>Bacillota</taxon>
        <taxon>Clostridia</taxon>
        <taxon>Eubacteriales</taxon>
        <taxon>Clostridiaceae</taxon>
        <taxon>Clostridium</taxon>
    </lineage>
</organism>
<keyword evidence="3" id="KW-1003">Cell membrane</keyword>
<dbReference type="GO" id="GO:0005886">
    <property type="term" value="C:plasma membrane"/>
    <property type="evidence" value="ECO:0007669"/>
    <property type="project" value="UniProtKB-SubCell"/>
</dbReference>
<evidence type="ECO:0000256" key="7">
    <source>
        <dbReference type="ARBA" id="ARBA00023136"/>
    </source>
</evidence>
<evidence type="ECO:0000256" key="4">
    <source>
        <dbReference type="ARBA" id="ARBA00022519"/>
    </source>
</evidence>
<sequence>MNSTGEKINGDYEANSRDDVISMLSANGLYPLMVEEVIESTNIEISIFDKVKTKDISIFCRQFYTMLDAGVTMNNALNILSKQLTNKKLKLAITEIEDDVKKGEMLSASMKKYDDIFPQLLVSMVESGEISGKLDEVMLRMSIHYEKENKINNKVKSAMIYPSVLSVLAVAAVIVIMTFVMPTFLEMFAETGTELPLITKVLISISSFMNKRWYIILLIVICFVVGFTYFKRTEFGQILLSKIKLKIPVVKNMNQMIIVSRFTRTLSTLLASGVSLTQSLDIIADIVGNKIAEEEVHNVRDRVFRGEGMYLPIKDSEVFPEMLASMVKIGEETGSLDGILEKTADFYDDELEQAIQTTVALVEPALIVVMGLVIGTIVLAIMIPMFTMYGNM</sequence>
<evidence type="ECO:0000259" key="9">
    <source>
        <dbReference type="Pfam" id="PF00482"/>
    </source>
</evidence>
<dbReference type="InterPro" id="IPR018076">
    <property type="entry name" value="T2SS_GspF_dom"/>
</dbReference>
<keyword evidence="5 8" id="KW-0812">Transmembrane</keyword>
<name>L1QM79_9CLOT</name>
<dbReference type="HOGENOM" id="CLU_035032_2_1_9"/>
<dbReference type="InterPro" id="IPR042094">
    <property type="entry name" value="T2SS_GspF_sf"/>
</dbReference>
<evidence type="ECO:0000313" key="11">
    <source>
        <dbReference type="Proteomes" id="UP000010420"/>
    </source>
</evidence>
<evidence type="ECO:0000313" key="10">
    <source>
        <dbReference type="EMBL" id="EKY28790.1"/>
    </source>
</evidence>